<keyword evidence="5" id="KW-0378">Hydrolase</keyword>
<reference evidence="10 11" key="1">
    <citation type="journal article" date="2013" name="Front. Plant Sci.">
        <title>The Reference Genome of the Halophytic Plant Eutrema salsugineum.</title>
        <authorList>
            <person name="Yang R."/>
            <person name="Jarvis D.E."/>
            <person name="Chen H."/>
            <person name="Beilstein M.A."/>
            <person name="Grimwood J."/>
            <person name="Jenkins J."/>
            <person name="Shu S."/>
            <person name="Prochnik S."/>
            <person name="Xin M."/>
            <person name="Ma C."/>
            <person name="Schmutz J."/>
            <person name="Wing R.A."/>
            <person name="Mitchell-Olds T."/>
            <person name="Schumaker K.S."/>
            <person name="Wang X."/>
        </authorList>
    </citation>
    <scope>NUCLEOTIDE SEQUENCE [LARGE SCALE GENOMIC DNA]</scope>
</reference>
<comment type="subcellular location">
    <subcellularLocation>
        <location evidence="1">Plastid</location>
        <location evidence="1">Chloroplast</location>
    </subcellularLocation>
</comment>
<keyword evidence="7" id="KW-0442">Lipid degradation</keyword>
<dbReference type="GO" id="GO:0016042">
    <property type="term" value="P:lipid catabolic process"/>
    <property type="evidence" value="ECO:0007669"/>
    <property type="project" value="UniProtKB-KW"/>
</dbReference>
<dbReference type="KEGG" id="eus:EUTSA_v10011370mg"/>
<dbReference type="GO" id="GO:0004806">
    <property type="term" value="F:triacylglycerol lipase activity"/>
    <property type="evidence" value="ECO:0007669"/>
    <property type="project" value="EnsemblPlants"/>
</dbReference>
<dbReference type="Proteomes" id="UP000030689">
    <property type="component" value="Unassembled WGS sequence"/>
</dbReference>
<evidence type="ECO:0000256" key="1">
    <source>
        <dbReference type="ARBA" id="ARBA00004229"/>
    </source>
</evidence>
<name>V4KGM2_EUTSA</name>
<evidence type="ECO:0000256" key="4">
    <source>
        <dbReference type="ARBA" id="ARBA00022640"/>
    </source>
</evidence>
<sequence length="542" mass="61986">MASPSSPITLKNPIFFTSFPHNIFKTKPKTLILTTKIKTCSIICSTSCTSVNSSTTQQNLKQNQTLVSDNKREEEKALVKEEGKAALEVEEEVNLREIWREVQGCNNWEGLLDPMNNHLRREIIRYGEFAQACYDSFDFDPHSKYCGSCKYHPSDFFPNLDLNLHKGYTITRYLYATSNINLPNFFQRSKLSSIWSQHANWMGYVAVATNEEEVARLGRRDIVIAWRGTVTYLEWIYDLKDILCSANFGDDPLIKIELGFHDLYTKKEDSCKFSSFSAREQVLAEVKRLLEYYGTGEEGHEISITVTGHSLGAALALVSAYDIAELNLNHIPEKNYKVPISVFSFSGPRVGNLRFKERCEELGLKVLRVVNVHDKVPSVPGIFTNEKFQFQKYIEETTSFPWSYAHVGVELALDHKKSPFLKQTKDLGCAHNLEALLHLVDGYHGKEEGGEKKFCLVTKRDIALVNKSCDFLRSDYHVPPCWRQDENKGMVKNEDGRWILPDRPRLEPHQPEDITHHLQKVIGKFNDGDPKPTITVKRLGQN</sequence>
<feature type="domain" description="Fungal lipase-type" evidence="9">
    <location>
        <begin position="223"/>
        <end position="382"/>
    </location>
</feature>
<dbReference type="Gramene" id="ESQ30339">
    <property type="protein sequence ID" value="ESQ30339"/>
    <property type="gene ID" value="EUTSA_v10011370mg"/>
</dbReference>
<dbReference type="GO" id="GO:0047714">
    <property type="term" value="F:galactolipase activity"/>
    <property type="evidence" value="ECO:0007669"/>
    <property type="project" value="EnsemblPlants"/>
</dbReference>
<evidence type="ECO:0000256" key="5">
    <source>
        <dbReference type="ARBA" id="ARBA00022801"/>
    </source>
</evidence>
<evidence type="ECO:0000256" key="8">
    <source>
        <dbReference type="ARBA" id="ARBA00023098"/>
    </source>
</evidence>
<dbReference type="PANTHER" id="PTHR31403:SF7">
    <property type="entry name" value="PHOSPHOLIPASE A1-IGAMMA3, CHLOROPLASTIC"/>
    <property type="match status" value="1"/>
</dbReference>
<dbReference type="OMA" id="VTYVEWI"/>
<evidence type="ECO:0000256" key="7">
    <source>
        <dbReference type="ARBA" id="ARBA00022963"/>
    </source>
</evidence>
<evidence type="ECO:0000256" key="6">
    <source>
        <dbReference type="ARBA" id="ARBA00022946"/>
    </source>
</evidence>
<dbReference type="CDD" id="cd00519">
    <property type="entry name" value="Lipase_3"/>
    <property type="match status" value="1"/>
</dbReference>
<dbReference type="OrthoDB" id="426718at2759"/>
<protein>
    <recommendedName>
        <fullName evidence="9">Fungal lipase-type domain-containing protein</fullName>
    </recommendedName>
</protein>
<keyword evidence="8" id="KW-0443">Lipid metabolism</keyword>
<dbReference type="Gene3D" id="3.40.50.1820">
    <property type="entry name" value="alpha/beta hydrolase"/>
    <property type="match status" value="1"/>
</dbReference>
<organism evidence="10 11">
    <name type="scientific">Eutrema salsugineum</name>
    <name type="common">Saltwater cress</name>
    <name type="synonym">Sisymbrium salsugineum</name>
    <dbReference type="NCBI Taxonomy" id="72664"/>
    <lineage>
        <taxon>Eukaryota</taxon>
        <taxon>Viridiplantae</taxon>
        <taxon>Streptophyta</taxon>
        <taxon>Embryophyta</taxon>
        <taxon>Tracheophyta</taxon>
        <taxon>Spermatophyta</taxon>
        <taxon>Magnoliopsida</taxon>
        <taxon>eudicotyledons</taxon>
        <taxon>Gunneridae</taxon>
        <taxon>Pentapetalae</taxon>
        <taxon>rosids</taxon>
        <taxon>malvids</taxon>
        <taxon>Brassicales</taxon>
        <taxon>Brassicaceae</taxon>
        <taxon>Eutremeae</taxon>
        <taxon>Eutrema</taxon>
    </lineage>
</organism>
<dbReference type="InterPro" id="IPR029058">
    <property type="entry name" value="AB_hydrolase_fold"/>
</dbReference>
<comment type="similarity">
    <text evidence="2">Belongs to the AB hydrolase superfamily. Lipase family.</text>
</comment>
<gene>
    <name evidence="10" type="ORF">EUTSA_v10011370mg</name>
</gene>
<evidence type="ECO:0000256" key="3">
    <source>
        <dbReference type="ARBA" id="ARBA00022528"/>
    </source>
</evidence>
<keyword evidence="6" id="KW-0809">Transit peptide</keyword>
<accession>V4KGM2</accession>
<proteinExistence type="inferred from homology"/>
<dbReference type="SUPFAM" id="SSF53474">
    <property type="entry name" value="alpha/beta-Hydrolases"/>
    <property type="match status" value="1"/>
</dbReference>
<evidence type="ECO:0000313" key="11">
    <source>
        <dbReference type="Proteomes" id="UP000030689"/>
    </source>
</evidence>
<dbReference type="GO" id="GO:0008970">
    <property type="term" value="F:phospholipase A1 activity"/>
    <property type="evidence" value="ECO:0007669"/>
    <property type="project" value="EnsemblPlants"/>
</dbReference>
<evidence type="ECO:0000313" key="10">
    <source>
        <dbReference type="EMBL" id="ESQ30339.1"/>
    </source>
</evidence>
<dbReference type="EMBL" id="KI517809">
    <property type="protein sequence ID" value="ESQ30339.1"/>
    <property type="molecule type" value="Genomic_DNA"/>
</dbReference>
<dbReference type="Pfam" id="PF01764">
    <property type="entry name" value="Lipase_3"/>
    <property type="match status" value="1"/>
</dbReference>
<keyword evidence="3" id="KW-0150">Chloroplast</keyword>
<dbReference type="FunFam" id="3.40.50.1820:FF:000065">
    <property type="entry name" value="Phospholipase A1-II 3"/>
    <property type="match status" value="1"/>
</dbReference>
<dbReference type="eggNOG" id="KOG4569">
    <property type="taxonomic scope" value="Eukaryota"/>
</dbReference>
<evidence type="ECO:0000256" key="2">
    <source>
        <dbReference type="ARBA" id="ARBA00010701"/>
    </source>
</evidence>
<dbReference type="GO" id="GO:0009507">
    <property type="term" value="C:chloroplast"/>
    <property type="evidence" value="ECO:0007669"/>
    <property type="project" value="UniProtKB-SubCell"/>
</dbReference>
<dbReference type="PANTHER" id="PTHR31403">
    <property type="entry name" value="PHOSPHOLIPASE A1-IBETA2, CHLOROPLASTIC"/>
    <property type="match status" value="1"/>
</dbReference>
<dbReference type="InterPro" id="IPR002921">
    <property type="entry name" value="Fungal_lipase-type"/>
</dbReference>
<keyword evidence="4" id="KW-0934">Plastid</keyword>
<keyword evidence="11" id="KW-1185">Reference proteome</keyword>
<dbReference type="AlphaFoldDB" id="V4KGM2"/>
<evidence type="ECO:0000259" key="9">
    <source>
        <dbReference type="Pfam" id="PF01764"/>
    </source>
</evidence>